<evidence type="ECO:0000313" key="10">
    <source>
        <dbReference type="EMBL" id="MFC3147897.1"/>
    </source>
</evidence>
<evidence type="ECO:0000256" key="7">
    <source>
        <dbReference type="ARBA" id="ARBA00022989"/>
    </source>
</evidence>
<feature type="transmembrane region" description="Helical" evidence="9">
    <location>
        <begin position="326"/>
        <end position="347"/>
    </location>
</feature>
<keyword evidence="8 9" id="KW-0472">Membrane</keyword>
<name>A0ABV7H933_9BURK</name>
<dbReference type="Proteomes" id="UP001595556">
    <property type="component" value="Unassembled WGS sequence"/>
</dbReference>
<dbReference type="NCBIfam" id="TIGR04407">
    <property type="entry name" value="LptF_YjgP"/>
    <property type="match status" value="1"/>
</dbReference>
<evidence type="ECO:0000256" key="2">
    <source>
        <dbReference type="ARBA" id="ARBA00014213"/>
    </source>
</evidence>
<evidence type="ECO:0000256" key="9">
    <source>
        <dbReference type="SAM" id="Phobius"/>
    </source>
</evidence>
<reference evidence="11" key="1">
    <citation type="journal article" date="2019" name="Int. J. Syst. Evol. Microbiol.">
        <title>The Global Catalogue of Microorganisms (GCM) 10K type strain sequencing project: providing services to taxonomists for standard genome sequencing and annotation.</title>
        <authorList>
            <consortium name="The Broad Institute Genomics Platform"/>
            <consortium name="The Broad Institute Genome Sequencing Center for Infectious Disease"/>
            <person name="Wu L."/>
            <person name="Ma J."/>
        </authorList>
    </citation>
    <scope>NUCLEOTIDE SEQUENCE [LARGE SCALE GENOMIC DNA]</scope>
    <source>
        <strain evidence="11">KCTC 52168</strain>
    </source>
</reference>
<feature type="transmembrane region" description="Helical" evidence="9">
    <location>
        <begin position="48"/>
        <end position="76"/>
    </location>
</feature>
<protein>
    <recommendedName>
        <fullName evidence="2">Lipopolysaccharide export system permease protein LptF</fullName>
    </recommendedName>
</protein>
<evidence type="ECO:0000256" key="1">
    <source>
        <dbReference type="ARBA" id="ARBA00004429"/>
    </source>
</evidence>
<keyword evidence="3" id="KW-0813">Transport</keyword>
<proteinExistence type="predicted"/>
<accession>A0ABV7H933</accession>
<sequence length="374" mass="41705">MLYHRAFTAELRTLALGVFATLFIITTTMALIRVLGQAASGRLDPQSVFLILGFTLLNYLPMMLNLSVFVAVLMVLTRMYRDSEMVVWTASGVSLWNWVRPVLRFVLPVALLSLFVGMIVSPWANQQIAVYRDAFQKRDDVSRMAAGQFRESANGQRVFYVQSIDEQSNQVRNVFIRLTEPGRTGLVVASRGRIEIRDGVRFLILDEGRRYDLSSGQADARLMEFGRYTIRLDDRPLQLADLNTPKLTGTWALLSKTEAPYRGELFWRLSLPLVGVLLALLALPLSYFNPRSGRATPFIIALLVFATYVNLTTLIQSRVASGKTDLLPGMLVLHGTVLVAALVFTALRDQPKGRGLVAWLRELLAGRRSAGGAP</sequence>
<feature type="transmembrane region" description="Helical" evidence="9">
    <location>
        <begin position="265"/>
        <end position="283"/>
    </location>
</feature>
<feature type="transmembrane region" description="Helical" evidence="9">
    <location>
        <begin position="295"/>
        <end position="314"/>
    </location>
</feature>
<evidence type="ECO:0000256" key="3">
    <source>
        <dbReference type="ARBA" id="ARBA00022448"/>
    </source>
</evidence>
<feature type="transmembrane region" description="Helical" evidence="9">
    <location>
        <begin position="14"/>
        <end position="36"/>
    </location>
</feature>
<dbReference type="RefSeq" id="WP_377303362.1">
    <property type="nucleotide sequence ID" value="NZ_CP180191.1"/>
</dbReference>
<organism evidence="10 11">
    <name type="scientific">Piscinibacterium candidicorallinum</name>
    <dbReference type="NCBI Taxonomy" id="1793872"/>
    <lineage>
        <taxon>Bacteria</taxon>
        <taxon>Pseudomonadati</taxon>
        <taxon>Pseudomonadota</taxon>
        <taxon>Betaproteobacteria</taxon>
        <taxon>Burkholderiales</taxon>
        <taxon>Piscinibacterium</taxon>
    </lineage>
</organism>
<gene>
    <name evidence="10" type="primary">lptF</name>
    <name evidence="10" type="ORF">ACFOEN_09605</name>
</gene>
<comment type="caution">
    <text evidence="10">The sequence shown here is derived from an EMBL/GenBank/DDBJ whole genome shotgun (WGS) entry which is preliminary data.</text>
</comment>
<evidence type="ECO:0000256" key="4">
    <source>
        <dbReference type="ARBA" id="ARBA00022475"/>
    </source>
</evidence>
<dbReference type="PANTHER" id="PTHR33529">
    <property type="entry name" value="SLR0882 PROTEIN-RELATED"/>
    <property type="match status" value="1"/>
</dbReference>
<dbReference type="Pfam" id="PF03739">
    <property type="entry name" value="LptF_LptG"/>
    <property type="match status" value="1"/>
</dbReference>
<dbReference type="InterPro" id="IPR005495">
    <property type="entry name" value="LptG/LptF_permease"/>
</dbReference>
<dbReference type="PANTHER" id="PTHR33529:SF7">
    <property type="entry name" value="LIPOPOLYSACCHARIDE EXPORT SYSTEM PERMEASE PROTEIN LPTF"/>
    <property type="match status" value="1"/>
</dbReference>
<keyword evidence="5" id="KW-0997">Cell inner membrane</keyword>
<comment type="subcellular location">
    <subcellularLocation>
        <location evidence="1">Cell inner membrane</location>
        <topology evidence="1">Multi-pass membrane protein</topology>
    </subcellularLocation>
</comment>
<keyword evidence="6 9" id="KW-0812">Transmembrane</keyword>
<evidence type="ECO:0000256" key="5">
    <source>
        <dbReference type="ARBA" id="ARBA00022519"/>
    </source>
</evidence>
<evidence type="ECO:0000256" key="8">
    <source>
        <dbReference type="ARBA" id="ARBA00023136"/>
    </source>
</evidence>
<evidence type="ECO:0000256" key="6">
    <source>
        <dbReference type="ARBA" id="ARBA00022692"/>
    </source>
</evidence>
<evidence type="ECO:0000313" key="11">
    <source>
        <dbReference type="Proteomes" id="UP001595556"/>
    </source>
</evidence>
<feature type="transmembrane region" description="Helical" evidence="9">
    <location>
        <begin position="105"/>
        <end position="124"/>
    </location>
</feature>
<keyword evidence="4" id="KW-1003">Cell membrane</keyword>
<keyword evidence="7 9" id="KW-1133">Transmembrane helix</keyword>
<dbReference type="EMBL" id="JBHRTI010000004">
    <property type="protein sequence ID" value="MFC3147897.1"/>
    <property type="molecule type" value="Genomic_DNA"/>
</dbReference>
<dbReference type="InterPro" id="IPR030922">
    <property type="entry name" value="LptF"/>
</dbReference>
<keyword evidence="11" id="KW-1185">Reference proteome</keyword>